<dbReference type="EMBL" id="CP096973">
    <property type="protein sequence ID" value="UYO73845.1"/>
    <property type="molecule type" value="Genomic_DNA"/>
</dbReference>
<accession>A0AA46TNX5</accession>
<evidence type="ECO:0000256" key="4">
    <source>
        <dbReference type="SAM" id="Phobius"/>
    </source>
</evidence>
<dbReference type="PANTHER" id="PTHR45339:SF1">
    <property type="entry name" value="HYBRID SIGNAL TRANSDUCTION HISTIDINE KINASE J"/>
    <property type="match status" value="1"/>
</dbReference>
<dbReference type="KEGG" id="hqn:M0220_13290"/>
<feature type="transmembrane region" description="Helical" evidence="4">
    <location>
        <begin position="12"/>
        <end position="40"/>
    </location>
</feature>
<reference evidence="6" key="1">
    <citation type="submission" date="2022-05" db="EMBL/GenBank/DDBJ databases">
        <title>Complete sequence of a novel PHA-producing Halomonas strain.</title>
        <authorList>
            <person name="Zheng Z."/>
        </authorList>
    </citation>
    <scope>NUCLEOTIDE SEQUENCE</scope>
    <source>
        <strain evidence="6">ZZQ-149</strain>
    </source>
</reference>
<keyword evidence="1 3" id="KW-0597">Phosphoprotein</keyword>
<dbReference type="AlphaFoldDB" id="A0AA46TNX5"/>
<keyword evidence="4" id="KW-0812">Transmembrane</keyword>
<proteinExistence type="predicted"/>
<sequence length="392" mass="44234">MQRYQREHFWNAIVWPILWPLLLVQVALVLLCVLVGWVVWGLSPGQTSWSTTLWLTLALLLGSCLNVSVFLMLIKSRAKQKDARFMQELAELEHHANAVATMLVASKADVKEPAAVKNAGELPLTRLASVNQWLVSVERALRNKQLPATSGVHIKPDPTLLDDLHHHQKQLKHLIAGRDRAREESRLKSGYLTLLQREADTLFDYLSTMLEEVHSHACQKNITYVRERLADIRALLANFAEQSVNETDDYEQPHAILERKLRILVVDDGPVNLMLARQMLETQGLQVDGVSSGEQALDRQQTTFYDLVFMDIFMPTLDGLETARRWRTFEHLSGGQQRSALIALTANVDNTGADAYNAAGIDDVLAKPYKPETLLSMITKWVPGAHNQVQQK</sequence>
<evidence type="ECO:0000256" key="3">
    <source>
        <dbReference type="PROSITE-ProRule" id="PRU00169"/>
    </source>
</evidence>
<evidence type="ECO:0000259" key="5">
    <source>
        <dbReference type="PROSITE" id="PS50110"/>
    </source>
</evidence>
<dbReference type="GO" id="GO:0000160">
    <property type="term" value="P:phosphorelay signal transduction system"/>
    <property type="evidence" value="ECO:0007669"/>
    <property type="project" value="UniProtKB-KW"/>
</dbReference>
<evidence type="ECO:0000313" key="7">
    <source>
        <dbReference type="Proteomes" id="UP001164935"/>
    </source>
</evidence>
<evidence type="ECO:0000256" key="2">
    <source>
        <dbReference type="ARBA" id="ARBA00023012"/>
    </source>
</evidence>
<dbReference type="InterPro" id="IPR001789">
    <property type="entry name" value="Sig_transdc_resp-reg_receiver"/>
</dbReference>
<feature type="modified residue" description="4-aspartylphosphate" evidence="3">
    <location>
        <position position="311"/>
    </location>
</feature>
<dbReference type="CDD" id="cd17546">
    <property type="entry name" value="REC_hyHK_CKI1_RcsC-like"/>
    <property type="match status" value="1"/>
</dbReference>
<keyword evidence="7" id="KW-1185">Reference proteome</keyword>
<dbReference type="PROSITE" id="PS50110">
    <property type="entry name" value="RESPONSE_REGULATORY"/>
    <property type="match status" value="1"/>
</dbReference>
<organism evidence="6 7">
    <name type="scientific">Halomonas qinghailakensis</name>
    <dbReference type="NCBI Taxonomy" id="2937790"/>
    <lineage>
        <taxon>Bacteria</taxon>
        <taxon>Pseudomonadati</taxon>
        <taxon>Pseudomonadota</taxon>
        <taxon>Gammaproteobacteria</taxon>
        <taxon>Oceanospirillales</taxon>
        <taxon>Halomonadaceae</taxon>
        <taxon>Halomonas</taxon>
    </lineage>
</organism>
<protein>
    <submittedName>
        <fullName evidence="6">Response regulator</fullName>
    </submittedName>
</protein>
<name>A0AA46TNX5_9GAMM</name>
<keyword evidence="4" id="KW-1133">Transmembrane helix</keyword>
<evidence type="ECO:0000313" key="6">
    <source>
        <dbReference type="EMBL" id="UYO73845.1"/>
    </source>
</evidence>
<dbReference type="RefSeq" id="WP_264017883.1">
    <property type="nucleotide sequence ID" value="NZ_CP096973.1"/>
</dbReference>
<dbReference type="Gene3D" id="3.40.50.2300">
    <property type="match status" value="1"/>
</dbReference>
<dbReference type="SUPFAM" id="SSF52172">
    <property type="entry name" value="CheY-like"/>
    <property type="match status" value="1"/>
</dbReference>
<keyword evidence="4" id="KW-0472">Membrane</keyword>
<evidence type="ECO:0000256" key="1">
    <source>
        <dbReference type="ARBA" id="ARBA00022553"/>
    </source>
</evidence>
<gene>
    <name evidence="6" type="ORF">M0220_13290</name>
</gene>
<dbReference type="Proteomes" id="UP001164935">
    <property type="component" value="Chromosome"/>
</dbReference>
<dbReference type="PANTHER" id="PTHR45339">
    <property type="entry name" value="HYBRID SIGNAL TRANSDUCTION HISTIDINE KINASE J"/>
    <property type="match status" value="1"/>
</dbReference>
<dbReference type="SMART" id="SM00448">
    <property type="entry name" value="REC"/>
    <property type="match status" value="1"/>
</dbReference>
<feature type="transmembrane region" description="Helical" evidence="4">
    <location>
        <begin position="52"/>
        <end position="74"/>
    </location>
</feature>
<dbReference type="InterPro" id="IPR011006">
    <property type="entry name" value="CheY-like_superfamily"/>
</dbReference>
<keyword evidence="2" id="KW-0902">Two-component regulatory system</keyword>
<feature type="domain" description="Response regulatory" evidence="5">
    <location>
        <begin position="262"/>
        <end position="382"/>
    </location>
</feature>
<dbReference type="Pfam" id="PF00072">
    <property type="entry name" value="Response_reg"/>
    <property type="match status" value="1"/>
</dbReference>